<dbReference type="RefSeq" id="WP_328372617.1">
    <property type="nucleotide sequence ID" value="NZ_CP107941.1"/>
</dbReference>
<dbReference type="GO" id="GO:0051213">
    <property type="term" value="F:dioxygenase activity"/>
    <property type="evidence" value="ECO:0007669"/>
    <property type="project" value="UniProtKB-KW"/>
</dbReference>
<dbReference type="PANTHER" id="PTHR10696">
    <property type="entry name" value="GAMMA-BUTYROBETAINE HYDROXYLASE-RELATED"/>
    <property type="match status" value="1"/>
</dbReference>
<evidence type="ECO:0000256" key="3">
    <source>
        <dbReference type="ARBA" id="ARBA00023004"/>
    </source>
</evidence>
<evidence type="ECO:0000313" key="7">
    <source>
        <dbReference type="Proteomes" id="UP001346877"/>
    </source>
</evidence>
<evidence type="ECO:0000256" key="1">
    <source>
        <dbReference type="ARBA" id="ARBA00001954"/>
    </source>
</evidence>
<keyword evidence="4" id="KW-0045">Antibiotic biosynthesis</keyword>
<name>A0ABZ1PHU0_9ACTN</name>
<keyword evidence="3" id="KW-0408">Iron</keyword>
<dbReference type="Gene3D" id="3.60.130.10">
    <property type="entry name" value="Clavaminate synthase-like"/>
    <property type="match status" value="1"/>
</dbReference>
<evidence type="ECO:0000259" key="5">
    <source>
        <dbReference type="Pfam" id="PF02668"/>
    </source>
</evidence>
<dbReference type="EMBL" id="CP107941">
    <property type="protein sequence ID" value="WUI83552.1"/>
    <property type="molecule type" value="Genomic_DNA"/>
</dbReference>
<dbReference type="InterPro" id="IPR042098">
    <property type="entry name" value="TauD-like_sf"/>
</dbReference>
<keyword evidence="7" id="KW-1185">Reference proteome</keyword>
<dbReference type="InterPro" id="IPR003819">
    <property type="entry name" value="TauD/TfdA-like"/>
</dbReference>
<evidence type="ECO:0000256" key="2">
    <source>
        <dbReference type="ARBA" id="ARBA00023002"/>
    </source>
</evidence>
<dbReference type="SUPFAM" id="SSF51197">
    <property type="entry name" value="Clavaminate synthase-like"/>
    <property type="match status" value="1"/>
</dbReference>
<keyword evidence="2" id="KW-0560">Oxidoreductase</keyword>
<dbReference type="Proteomes" id="UP001346877">
    <property type="component" value="Chromosome"/>
</dbReference>
<gene>
    <name evidence="6" type="ORF">OG375_04055</name>
</gene>
<reference evidence="6 7" key="1">
    <citation type="submission" date="2022-10" db="EMBL/GenBank/DDBJ databases">
        <title>The complete genomes of actinobacterial strains from the NBC collection.</title>
        <authorList>
            <person name="Joergensen T.S."/>
            <person name="Alvarez Arevalo M."/>
            <person name="Sterndorff E.B."/>
            <person name="Faurdal D."/>
            <person name="Vuksanovic O."/>
            <person name="Mourched A.-S."/>
            <person name="Charusanti P."/>
            <person name="Shaw S."/>
            <person name="Blin K."/>
            <person name="Weber T."/>
        </authorList>
    </citation>
    <scope>NUCLEOTIDE SEQUENCE [LARGE SCALE GENOMIC DNA]</scope>
    <source>
        <strain evidence="6 7">NBC_00396</strain>
    </source>
</reference>
<dbReference type="PANTHER" id="PTHR10696:SF56">
    <property type="entry name" value="TAUD_TFDA-LIKE DOMAIN-CONTAINING PROTEIN"/>
    <property type="match status" value="1"/>
</dbReference>
<organism evidence="6 7">
    <name type="scientific">Micromonospora zamorensis</name>
    <dbReference type="NCBI Taxonomy" id="709883"/>
    <lineage>
        <taxon>Bacteria</taxon>
        <taxon>Bacillati</taxon>
        <taxon>Actinomycetota</taxon>
        <taxon>Actinomycetes</taxon>
        <taxon>Micromonosporales</taxon>
        <taxon>Micromonosporaceae</taxon>
        <taxon>Micromonospora</taxon>
    </lineage>
</organism>
<dbReference type="Pfam" id="PF02668">
    <property type="entry name" value="TauD"/>
    <property type="match status" value="1"/>
</dbReference>
<evidence type="ECO:0000313" key="6">
    <source>
        <dbReference type="EMBL" id="WUI83552.1"/>
    </source>
</evidence>
<dbReference type="InterPro" id="IPR050411">
    <property type="entry name" value="AlphaKG_dependent_hydroxylases"/>
</dbReference>
<comment type="cofactor">
    <cofactor evidence="1">
        <name>Fe(2+)</name>
        <dbReference type="ChEBI" id="CHEBI:29033"/>
    </cofactor>
</comment>
<keyword evidence="6" id="KW-0223">Dioxygenase</keyword>
<sequence length="359" mass="38926">MPLTPVPTPLSADNAPLWSGADLTTDNYTVALDERQAAEVIGATEAACSRLAGRDMTFDPHVCRDDFPLPLVGPVLAEAAREVAGSRGFAVVRGLPLAGMDDQQATVMVRGLVTHLGPIATQSRGQHLIRHVRSTGHSLGDAVTRGHQTAERLWFHTDGADAAVLLCRRAAATGGLSRLASAAAVHNTMLLRDPAAVAALYEPFHFHMAGGNVPGLPATFISPIFSLYRGMFSTRFVRHTLLETQQVTGVVLPEVVLTAFDLIEDIADRLSVDMELREGDLQIVNNHTVLHSRTAYTDPDDAEQARHLLRCWLTFPHYTGRRAGFVDEALRFGWLTDEQQREAAGSWTPPTPVGLNDHG</sequence>
<protein>
    <submittedName>
        <fullName evidence="6">TauD/TfdA family dioxygenase</fullName>
    </submittedName>
</protein>
<feature type="domain" description="TauD/TfdA-like" evidence="5">
    <location>
        <begin position="62"/>
        <end position="312"/>
    </location>
</feature>
<accession>A0ABZ1PHU0</accession>
<proteinExistence type="predicted"/>
<evidence type="ECO:0000256" key="4">
    <source>
        <dbReference type="ARBA" id="ARBA00023194"/>
    </source>
</evidence>